<dbReference type="SUPFAM" id="SSF57850">
    <property type="entry name" value="RING/U-box"/>
    <property type="match status" value="1"/>
</dbReference>
<dbReference type="OrthoDB" id="1431934at2759"/>
<dbReference type="Gene3D" id="1.10.510.10">
    <property type="entry name" value="Transferase(Phosphotransferase) domain 1"/>
    <property type="match status" value="1"/>
</dbReference>
<dbReference type="PANTHER" id="PTHR23244:SF471">
    <property type="entry name" value="GUANINE NUCLEOTIDE-BINDING PROTEIN SUBUNIT BETA 1-RELATED"/>
    <property type="match status" value="1"/>
</dbReference>
<sequence length="1589" mass="174025">MSSPIRLGLEIVVFGRNSSEPGPICVTFSLIRGSESTLGPQDNPDTDIVLERETTPDSITCVPHALCPVPDTAQGMSAVSIGPHVYLYGGVDDATGDRCTSLTVYTPEPVEGERHTEWRSVKSDTGAGDVEMEGGAGEGGDAPAQWPEARSHHMSGVMGGKMVIVGGTGSNGSPLADAWCYDPVSASWTQLPDAPVACASAACTVYTETRGKGSPDREVLHVFGGSVSSAAVSSTHMALEYMHKAPVPTRPKRGRKKKEATDAPTGEWVWQRLPDMPMPLRGTACCMAGEYAVLMGGMKHQNSVHGYHVGEQRWENWGTIPYTNHHVQKFRSGVACPFNPTTLLLHSRAGSCLLSVTLSPKGKGGRLKRGRVGERQTSSPTSLSGAPSSLPPKRKRTPMDTSLSALHATIPEVPLGVLNGLLKHCPRTYFKEHIKTLTAATTHLWNQVQEVSAEDAQFHTLKARSPKVLKGLSQRIQSVTAETLNKQPYIALMQTTLQTVPDIQRYLMVCERAAREFHTLARVTAASDPEHTKTSLKTDFKTQHRQLQEQRARYDVASNAHTHAPLPECLEPSECMPKGTREALTKLSYTVDSLLKGLVDAVHSLHTIPHCRNSKLDAKDIERYRLVSEYNLRVLSIHSDAQSVMEMEADLRGIHARILRLTSDKAPPTPRGVKGEREAGSQALSQGDPPSQSQPADVLDATTMLSQGTDSVVSVEVSEAEGEGGRYPTPEEVQDLLLSAKGVADRQAHLVPEVEAARDLMAQLDKMTVVSEHKVADLDIEISVMEVKLKHPRMSQSERLSIQGQVQALRADRDTMQGTIEQREEVVAKLRQYGHFKEVHSMISDGRLVHPLDRHNLSQYDALYLDLSKKDFSVETVSDNERDGVDSIYGTHPTLQVPVRLQPFDLADEAELLCLSHELAVYDSMQVDSRILRCYGFIIETETSAPRPKGARRHRGKGSRNRPASVRDRGYLVLARTNGDLHQYLTKHTPPPSVTRRILKDVLQGLIVLGGRHIIHGSLDPRSVFITHDTGGSVTNVVLGGFGESVLESGAKLGAADIDPMDDIRDYGRLVVAVMAPDKVNLTPDDFDSGDMSSSEVNLVKECQGDIAKRQTAYQLYSAGLFVDATSSDQVLEGGPIQAMNSLISEIWTGVQKVKESAKHVKSGPAVLLSHCQPPAIPSISDIPVIDTPKTKKETPLMHILQRLKKPIAIDGYDDGKICLFESVSGTPFPVAPSHDACELMLEWRQENNQTALEQTSKYFRGLGRLIALHLVEHPLPHGIFGKLVYSGLHRNPNEILRDRRVVEHLFSASFPQQKKTLLNMIQKAASTPFPFSDIPNCHSDKTLNEHNRAEFAAEFERGYVSLRLEAVAEMRKGFNSLHPMWSTAVRALTYDQFLNLSSAFGPFTAQEYMAVFDIKEARLRTAFSAFVSSCMAKETTLLRRVLMFGTGSPMLPESKITLVVSESQARAALPQAHMCSATIEIPSNAVDTLRDSLNDALDQAGITLGDGSRTATAAANSINDELNRFKVINATTRTCPKCGTACCKEAGCNRISCVCKMHWCFVCGFMDPNMNVVYKHLTEVHGGYFGAV</sequence>
<evidence type="ECO:0000256" key="2">
    <source>
        <dbReference type="SAM" id="MobiDB-lite"/>
    </source>
</evidence>
<feature type="domain" description="HECT" evidence="3">
    <location>
        <begin position="1249"/>
        <end position="1500"/>
    </location>
</feature>
<dbReference type="SUPFAM" id="SSF56112">
    <property type="entry name" value="Protein kinase-like (PK-like)"/>
    <property type="match status" value="1"/>
</dbReference>
<evidence type="ECO:0000313" key="5">
    <source>
        <dbReference type="Proteomes" id="UP000265618"/>
    </source>
</evidence>
<protein>
    <recommendedName>
        <fullName evidence="3">HECT domain-containing protein</fullName>
    </recommendedName>
</protein>
<dbReference type="PANTHER" id="PTHR23244">
    <property type="entry name" value="KELCH REPEAT DOMAIN"/>
    <property type="match status" value="1"/>
</dbReference>
<comment type="caution">
    <text evidence="4">The sequence shown here is derived from an EMBL/GenBank/DDBJ whole genome shotgun (WGS) entry which is preliminary data.</text>
</comment>
<feature type="region of interest" description="Disordered" evidence="2">
    <location>
        <begin position="661"/>
        <end position="696"/>
    </location>
</feature>
<evidence type="ECO:0000313" key="4">
    <source>
        <dbReference type="EMBL" id="GIQ80318.1"/>
    </source>
</evidence>
<feature type="compositionally biased region" description="Polar residues" evidence="2">
    <location>
        <begin position="682"/>
        <end position="695"/>
    </location>
</feature>
<dbReference type="Pfam" id="PF00632">
    <property type="entry name" value="HECT"/>
    <property type="match status" value="1"/>
</dbReference>
<dbReference type="Gene3D" id="2.120.10.80">
    <property type="entry name" value="Kelch-type beta propeller"/>
    <property type="match status" value="1"/>
</dbReference>
<dbReference type="EMBL" id="BDIP01000143">
    <property type="protein sequence ID" value="GIQ80318.1"/>
    <property type="molecule type" value="Genomic_DNA"/>
</dbReference>
<dbReference type="Proteomes" id="UP000265618">
    <property type="component" value="Unassembled WGS sequence"/>
</dbReference>
<feature type="region of interest" description="Disordered" evidence="2">
    <location>
        <begin position="361"/>
        <end position="398"/>
    </location>
</feature>
<dbReference type="SMART" id="SM00612">
    <property type="entry name" value="Kelch"/>
    <property type="match status" value="1"/>
</dbReference>
<feature type="region of interest" description="Disordered" evidence="2">
    <location>
        <begin position="110"/>
        <end position="146"/>
    </location>
</feature>
<name>A0A9K3CQ79_9EUKA</name>
<feature type="compositionally biased region" description="Basic and acidic residues" evidence="2">
    <location>
        <begin position="111"/>
        <end position="122"/>
    </location>
</feature>
<dbReference type="InterPro" id="IPR015915">
    <property type="entry name" value="Kelch-typ_b-propeller"/>
</dbReference>
<keyword evidence="5" id="KW-1185">Reference proteome</keyword>
<dbReference type="SUPFAM" id="SSF56204">
    <property type="entry name" value="Hect, E3 ligase catalytic domain"/>
    <property type="match status" value="1"/>
</dbReference>
<evidence type="ECO:0000256" key="1">
    <source>
        <dbReference type="ARBA" id="ARBA00022786"/>
    </source>
</evidence>
<dbReference type="SUPFAM" id="SSF117281">
    <property type="entry name" value="Kelch motif"/>
    <property type="match status" value="1"/>
</dbReference>
<accession>A0A9K3CQ79</accession>
<reference evidence="4 5" key="1">
    <citation type="journal article" date="2018" name="PLoS ONE">
        <title>The draft genome of Kipferlia bialata reveals reductive genome evolution in fornicate parasites.</title>
        <authorList>
            <person name="Tanifuji G."/>
            <person name="Takabayashi S."/>
            <person name="Kume K."/>
            <person name="Takagi M."/>
            <person name="Nakayama T."/>
            <person name="Kamikawa R."/>
            <person name="Inagaki Y."/>
            <person name="Hashimoto T."/>
        </authorList>
    </citation>
    <scope>NUCLEOTIDE SEQUENCE [LARGE SCALE GENOMIC DNA]</scope>
    <source>
        <strain evidence="4">NY0173</strain>
    </source>
</reference>
<gene>
    <name evidence="4" type="ORF">KIPB_001096</name>
</gene>
<dbReference type="InterPro" id="IPR006652">
    <property type="entry name" value="Kelch_1"/>
</dbReference>
<dbReference type="InterPro" id="IPR035983">
    <property type="entry name" value="Hect_E3_ubiquitin_ligase"/>
</dbReference>
<dbReference type="Gene3D" id="1.20.120.1750">
    <property type="match status" value="1"/>
</dbReference>
<evidence type="ECO:0000259" key="3">
    <source>
        <dbReference type="Pfam" id="PF00632"/>
    </source>
</evidence>
<dbReference type="InterPro" id="IPR011009">
    <property type="entry name" value="Kinase-like_dom_sf"/>
</dbReference>
<feature type="compositionally biased region" description="Low complexity" evidence="2">
    <location>
        <begin position="377"/>
        <end position="388"/>
    </location>
</feature>
<dbReference type="Pfam" id="PF01344">
    <property type="entry name" value="Kelch_1"/>
    <property type="match status" value="1"/>
</dbReference>
<dbReference type="Pfam" id="PF26200">
    <property type="entry name" value="Rcat_RNF216"/>
    <property type="match status" value="1"/>
</dbReference>
<feature type="region of interest" description="Disordered" evidence="2">
    <location>
        <begin position="946"/>
        <end position="965"/>
    </location>
</feature>
<organism evidence="4 5">
    <name type="scientific">Kipferlia bialata</name>
    <dbReference type="NCBI Taxonomy" id="797122"/>
    <lineage>
        <taxon>Eukaryota</taxon>
        <taxon>Metamonada</taxon>
        <taxon>Carpediemonas-like organisms</taxon>
        <taxon>Kipferlia</taxon>
    </lineage>
</organism>
<keyword evidence="1" id="KW-0833">Ubl conjugation pathway</keyword>
<dbReference type="GO" id="GO:0004842">
    <property type="term" value="F:ubiquitin-protein transferase activity"/>
    <property type="evidence" value="ECO:0007669"/>
    <property type="project" value="InterPro"/>
</dbReference>
<proteinExistence type="predicted"/>
<dbReference type="InterPro" id="IPR000569">
    <property type="entry name" value="HECT_dom"/>
</dbReference>
<feature type="region of interest" description="Disordered" evidence="2">
    <location>
        <begin position="709"/>
        <end position="729"/>
    </location>
</feature>
<feature type="compositionally biased region" description="Basic residues" evidence="2">
    <location>
        <begin position="949"/>
        <end position="960"/>
    </location>
</feature>